<reference evidence="1" key="1">
    <citation type="submission" date="2021-07" db="EMBL/GenBank/DDBJ databases">
        <authorList>
            <person name="Catto M.A."/>
            <person name="Jacobson A."/>
            <person name="Kennedy G."/>
            <person name="Labadie P."/>
            <person name="Hunt B.G."/>
            <person name="Srinivasan R."/>
        </authorList>
    </citation>
    <scope>NUCLEOTIDE SEQUENCE</scope>
    <source>
        <strain evidence="1">PL_HMW_Pooled</strain>
        <tissue evidence="1">Head</tissue>
    </source>
</reference>
<evidence type="ECO:0000313" key="2">
    <source>
        <dbReference type="Proteomes" id="UP001219518"/>
    </source>
</evidence>
<organism evidence="1 2">
    <name type="scientific">Frankliniella fusca</name>
    <dbReference type="NCBI Taxonomy" id="407009"/>
    <lineage>
        <taxon>Eukaryota</taxon>
        <taxon>Metazoa</taxon>
        <taxon>Ecdysozoa</taxon>
        <taxon>Arthropoda</taxon>
        <taxon>Hexapoda</taxon>
        <taxon>Insecta</taxon>
        <taxon>Pterygota</taxon>
        <taxon>Neoptera</taxon>
        <taxon>Paraneoptera</taxon>
        <taxon>Thysanoptera</taxon>
        <taxon>Terebrantia</taxon>
        <taxon>Thripoidea</taxon>
        <taxon>Thripidae</taxon>
        <taxon>Frankliniella</taxon>
    </lineage>
</organism>
<reference evidence="1" key="2">
    <citation type="journal article" date="2023" name="BMC Genomics">
        <title>Pest status, molecular evolution, and epigenetic factors derived from the genome assembly of Frankliniella fusca, a thysanopteran phytovirus vector.</title>
        <authorList>
            <person name="Catto M.A."/>
            <person name="Labadie P.E."/>
            <person name="Jacobson A.L."/>
            <person name="Kennedy G.G."/>
            <person name="Srinivasan R."/>
            <person name="Hunt B.G."/>
        </authorList>
    </citation>
    <scope>NUCLEOTIDE SEQUENCE</scope>
    <source>
        <strain evidence="1">PL_HMW_Pooled</strain>
    </source>
</reference>
<dbReference type="GO" id="GO:0005524">
    <property type="term" value="F:ATP binding"/>
    <property type="evidence" value="ECO:0007669"/>
    <property type="project" value="UniProtKB-KW"/>
</dbReference>
<protein>
    <submittedName>
        <fullName evidence="1">Sn-glycerol-3-phosphate import ATP-binding protein UgpC</fullName>
    </submittedName>
</protein>
<comment type="caution">
    <text evidence="1">The sequence shown here is derived from an EMBL/GenBank/DDBJ whole genome shotgun (WGS) entry which is preliminary data.</text>
</comment>
<sequence length="63" mass="6504">MGTGDSGRYKAIEYEPKMDEGACTNGQAEVVAMDTVAAAEPSAVANDEKVGKLNLSIRDTGAV</sequence>
<gene>
    <name evidence="1" type="ORF">KUF71_020955</name>
</gene>
<evidence type="ECO:0000313" key="1">
    <source>
        <dbReference type="EMBL" id="KAK3929971.1"/>
    </source>
</evidence>
<dbReference type="AlphaFoldDB" id="A0AAE1I0N6"/>
<dbReference type="EMBL" id="JAHWGI010001407">
    <property type="protein sequence ID" value="KAK3929971.1"/>
    <property type="molecule type" value="Genomic_DNA"/>
</dbReference>
<proteinExistence type="predicted"/>
<accession>A0AAE1I0N6</accession>
<keyword evidence="1" id="KW-0547">Nucleotide-binding</keyword>
<dbReference type="Proteomes" id="UP001219518">
    <property type="component" value="Unassembled WGS sequence"/>
</dbReference>
<name>A0AAE1I0N6_9NEOP</name>
<keyword evidence="1" id="KW-0067">ATP-binding</keyword>
<keyword evidence="2" id="KW-1185">Reference proteome</keyword>